<keyword evidence="2" id="KW-1185">Reference proteome</keyword>
<protein>
    <recommendedName>
        <fullName evidence="3">DUF2292 domain-containing protein</fullName>
    </recommendedName>
</protein>
<dbReference type="KEGG" id="sgy:Sgly_2806"/>
<accession>F0SYG4</accession>
<dbReference type="eggNOG" id="COG5583">
    <property type="taxonomic scope" value="Bacteria"/>
</dbReference>
<evidence type="ECO:0000313" key="1">
    <source>
        <dbReference type="EMBL" id="ADY57076.1"/>
    </source>
</evidence>
<proteinExistence type="predicted"/>
<gene>
    <name evidence="1" type="ordered locus">Sgly_2806</name>
</gene>
<organism evidence="1 2">
    <name type="scientific">Syntrophobotulus glycolicus (strain DSM 8271 / FlGlyR)</name>
    <dbReference type="NCBI Taxonomy" id="645991"/>
    <lineage>
        <taxon>Bacteria</taxon>
        <taxon>Bacillati</taxon>
        <taxon>Bacillota</taxon>
        <taxon>Clostridia</taxon>
        <taxon>Eubacteriales</taxon>
        <taxon>Desulfitobacteriaceae</taxon>
        <taxon>Syntrophobotulus</taxon>
    </lineage>
</organism>
<sequence>MITLDNNKINDLSKNKELYRIMKMIKEIHFGSLNLIIQDGILIQVNKYEKIKLK</sequence>
<evidence type="ECO:0000313" key="2">
    <source>
        <dbReference type="Proteomes" id="UP000007488"/>
    </source>
</evidence>
<reference evidence="1 2" key="1">
    <citation type="journal article" date="2011" name="Stand. Genomic Sci.">
        <title>Complete genome sequence of Syntrophobotulus glycolicus type strain (FlGlyR).</title>
        <authorList>
            <person name="Han C."/>
            <person name="Mwirichia R."/>
            <person name="Chertkov O."/>
            <person name="Held B."/>
            <person name="Lapidus A."/>
            <person name="Nolan M."/>
            <person name="Lucas S."/>
            <person name="Hammon N."/>
            <person name="Deshpande S."/>
            <person name="Cheng J.F."/>
            <person name="Tapia R."/>
            <person name="Goodwin L."/>
            <person name="Pitluck S."/>
            <person name="Huntemann M."/>
            <person name="Liolios K."/>
            <person name="Ivanova N."/>
            <person name="Pagani I."/>
            <person name="Mavromatis K."/>
            <person name="Ovchinikova G."/>
            <person name="Pati A."/>
            <person name="Chen A."/>
            <person name="Palaniappan K."/>
            <person name="Land M."/>
            <person name="Hauser L."/>
            <person name="Brambilla E.M."/>
            <person name="Rohde M."/>
            <person name="Spring S."/>
            <person name="Sikorski J."/>
            <person name="Goker M."/>
            <person name="Woyke T."/>
            <person name="Bristow J."/>
            <person name="Eisen J.A."/>
            <person name="Markowitz V."/>
            <person name="Hugenholtz P."/>
            <person name="Kyrpides N.C."/>
            <person name="Klenk H.P."/>
            <person name="Detter J.C."/>
        </authorList>
    </citation>
    <scope>NUCLEOTIDE SEQUENCE [LARGE SCALE GENOMIC DNA]</scope>
    <source>
        <strain evidence="2">DSM 8271 / FlGlyR</strain>
    </source>
</reference>
<name>F0SYG4_SYNGF</name>
<reference evidence="2" key="2">
    <citation type="submission" date="2011-02" db="EMBL/GenBank/DDBJ databases">
        <title>The complete genome of Syntrophobotulus glycolicus DSM 8271.</title>
        <authorList>
            <person name="Lucas S."/>
            <person name="Copeland A."/>
            <person name="Lapidus A."/>
            <person name="Bruce D."/>
            <person name="Goodwin L."/>
            <person name="Pitluck S."/>
            <person name="Kyrpides N."/>
            <person name="Mavromatis K."/>
            <person name="Pagani I."/>
            <person name="Ivanova N."/>
            <person name="Mikhailova N."/>
            <person name="Chertkov O."/>
            <person name="Held B."/>
            <person name="Detter J.C."/>
            <person name="Tapia R."/>
            <person name="Han C."/>
            <person name="Land M."/>
            <person name="Hauser L."/>
            <person name="Markowitz V."/>
            <person name="Cheng J.-F."/>
            <person name="Hugenholtz P."/>
            <person name="Woyke T."/>
            <person name="Wu D."/>
            <person name="Spring S."/>
            <person name="Schroeder M."/>
            <person name="Brambilla E."/>
            <person name="Klenk H.-P."/>
            <person name="Eisen J.A."/>
        </authorList>
    </citation>
    <scope>NUCLEOTIDE SEQUENCE [LARGE SCALE GENOMIC DNA]</scope>
    <source>
        <strain evidence="2">DSM 8271 / FlGlyR</strain>
    </source>
</reference>
<dbReference type="EMBL" id="CP002547">
    <property type="protein sequence ID" value="ADY57076.1"/>
    <property type="molecule type" value="Genomic_DNA"/>
</dbReference>
<dbReference type="HOGENOM" id="CLU_198116_3_1_9"/>
<evidence type="ECO:0008006" key="3">
    <source>
        <dbReference type="Google" id="ProtNLM"/>
    </source>
</evidence>
<dbReference type="AlphaFoldDB" id="F0SYG4"/>
<dbReference type="RefSeq" id="WP_013625896.1">
    <property type="nucleotide sequence ID" value="NC_015172.1"/>
</dbReference>
<dbReference type="STRING" id="645991.Sgly_2806"/>
<dbReference type="Pfam" id="PF10055">
    <property type="entry name" value="DUF2292"/>
    <property type="match status" value="1"/>
</dbReference>
<dbReference type="InterPro" id="IPR018743">
    <property type="entry name" value="DUF2292"/>
</dbReference>
<dbReference type="Proteomes" id="UP000007488">
    <property type="component" value="Chromosome"/>
</dbReference>